<feature type="chain" id="PRO_5041929002" evidence="1">
    <location>
        <begin position="19"/>
        <end position="466"/>
    </location>
</feature>
<dbReference type="CDD" id="cd07389">
    <property type="entry name" value="MPP_PhoD"/>
    <property type="match status" value="1"/>
</dbReference>
<reference evidence="3" key="1">
    <citation type="submission" date="2021-01" db="EMBL/GenBank/DDBJ databases">
        <title>Modified the classification status of verrucomicrobia.</title>
        <authorList>
            <person name="Feng X."/>
        </authorList>
    </citation>
    <scope>NUCLEOTIDE SEQUENCE</scope>
    <source>
        <strain evidence="3">5K15</strain>
    </source>
</reference>
<evidence type="ECO:0000313" key="4">
    <source>
        <dbReference type="Proteomes" id="UP000634206"/>
    </source>
</evidence>
<organism evidence="3 4">
    <name type="scientific">Oceaniferula flava</name>
    <dbReference type="NCBI Taxonomy" id="2800421"/>
    <lineage>
        <taxon>Bacteria</taxon>
        <taxon>Pseudomonadati</taxon>
        <taxon>Verrucomicrobiota</taxon>
        <taxon>Verrucomicrobiia</taxon>
        <taxon>Verrucomicrobiales</taxon>
        <taxon>Verrucomicrobiaceae</taxon>
        <taxon>Oceaniferula</taxon>
    </lineage>
</organism>
<dbReference type="EMBL" id="JAENIG010000003">
    <property type="protein sequence ID" value="MBK1854554.1"/>
    <property type="molecule type" value="Genomic_DNA"/>
</dbReference>
<dbReference type="AlphaFoldDB" id="A0AAE2SB99"/>
<keyword evidence="4" id="KW-1185">Reference proteome</keyword>
<protein>
    <submittedName>
        <fullName evidence="3">Alkaline phosphatase family protein</fullName>
    </submittedName>
</protein>
<dbReference type="InterPro" id="IPR018946">
    <property type="entry name" value="PhoD-like_MPP"/>
</dbReference>
<evidence type="ECO:0000313" key="3">
    <source>
        <dbReference type="EMBL" id="MBK1854554.1"/>
    </source>
</evidence>
<accession>A0AAE2SB99</accession>
<dbReference type="PANTHER" id="PTHR33987">
    <property type="entry name" value="CALCINEURIN-LIKE METALLO-PHOSPHOESTERASE SUPERFAMILY PROTEIN"/>
    <property type="match status" value="1"/>
</dbReference>
<sequence length="466" mass="53966">MIIRIFLSLLFCCTPLLAEELHHQTLPNDNPRITLSHFAFGSCWKSSHSQKHWQPIVSNKPQLWLWLGDNIYADTHDMGVMKKKYAELGATTGYRQLAASCPVLATWDDHDYGWNDAGSEYPERKESEQLFLEFFDERPDSPRRKREGVYTSYYFGEGDKRVQLILLDTRYFRSELKRIDGKPPYRPMGRWTPDESPEKTMLGDAQWKWLEGELQKPARIRLIGTSIQFAAHHTGYEAWNNLPREQQRLVDLIVKHRAEGVVFLSGDIHSAELNVMDPENCYSLVDFTSSSLNVPLGAARTRRRVGPGYGGANFAMVDIDWEAKDPTITLAIKDTNNETRLQHRVQLSELTFDKTNLIAHATYENLAGKWETFYGPLTLTKKSDGKWSGHCADRKLSLKESSYGLEGSWQGEKRSGKVRFELTRDGQFLRGSYSYEELPLQLEWSGWKMDWEKYFTRDDYHLRSKN</sequence>
<gene>
    <name evidence="3" type="ORF">JIN83_06260</name>
</gene>
<dbReference type="PANTHER" id="PTHR33987:SF1">
    <property type="entry name" value="CALCINEURIN-LIKE METALLO-PHOSPHOESTERASE SUPERFAMILY PROTEIN"/>
    <property type="match status" value="1"/>
</dbReference>
<dbReference type="Pfam" id="PF09423">
    <property type="entry name" value="PhoD"/>
    <property type="match status" value="1"/>
</dbReference>
<keyword evidence="1" id="KW-0732">Signal</keyword>
<comment type="caution">
    <text evidence="3">The sequence shown here is derived from an EMBL/GenBank/DDBJ whole genome shotgun (WGS) entry which is preliminary data.</text>
</comment>
<feature type="domain" description="PhoD-like phosphatase metallophosphatase" evidence="2">
    <location>
        <begin position="49"/>
        <end position="294"/>
    </location>
</feature>
<evidence type="ECO:0000256" key="1">
    <source>
        <dbReference type="SAM" id="SignalP"/>
    </source>
</evidence>
<feature type="signal peptide" evidence="1">
    <location>
        <begin position="1"/>
        <end position="18"/>
    </location>
</feature>
<dbReference type="InterPro" id="IPR029052">
    <property type="entry name" value="Metallo-depent_PP-like"/>
</dbReference>
<dbReference type="RefSeq" id="WP_309489161.1">
    <property type="nucleotide sequence ID" value="NZ_JAENIG010000003.1"/>
</dbReference>
<dbReference type="Proteomes" id="UP000634206">
    <property type="component" value="Unassembled WGS sequence"/>
</dbReference>
<dbReference type="InterPro" id="IPR038607">
    <property type="entry name" value="PhoD-like_sf"/>
</dbReference>
<evidence type="ECO:0000259" key="2">
    <source>
        <dbReference type="Pfam" id="PF09423"/>
    </source>
</evidence>
<proteinExistence type="predicted"/>
<name>A0AAE2SB99_9BACT</name>
<dbReference type="SUPFAM" id="SSF56300">
    <property type="entry name" value="Metallo-dependent phosphatases"/>
    <property type="match status" value="1"/>
</dbReference>
<dbReference type="Gene3D" id="3.60.21.70">
    <property type="entry name" value="PhoD-like phosphatase"/>
    <property type="match status" value="1"/>
</dbReference>